<dbReference type="InterPro" id="IPR025857">
    <property type="entry name" value="MacB_PCD"/>
</dbReference>
<evidence type="ECO:0000256" key="7">
    <source>
        <dbReference type="ARBA" id="ARBA00023136"/>
    </source>
</evidence>
<dbReference type="AlphaFoldDB" id="A0A9X1ICV5"/>
<evidence type="ECO:0000256" key="5">
    <source>
        <dbReference type="ARBA" id="ARBA00022692"/>
    </source>
</evidence>
<dbReference type="InterPro" id="IPR051447">
    <property type="entry name" value="Lipoprotein-release_system"/>
</dbReference>
<keyword evidence="3" id="KW-0813">Transport</keyword>
<evidence type="ECO:0000256" key="8">
    <source>
        <dbReference type="SAM" id="Phobius"/>
    </source>
</evidence>
<dbReference type="InterPro" id="IPR009010">
    <property type="entry name" value="Asp_de-COase-like_dom_sf"/>
</dbReference>
<comment type="similarity">
    <text evidence="2">Belongs to the ABC-4 integral membrane protein family. LolC/E subfamily.</text>
</comment>
<feature type="domain" description="MacB-like periplasmic core" evidence="10">
    <location>
        <begin position="30"/>
        <end position="244"/>
    </location>
</feature>
<evidence type="ECO:0000256" key="2">
    <source>
        <dbReference type="ARBA" id="ARBA00005236"/>
    </source>
</evidence>
<reference evidence="11" key="1">
    <citation type="submission" date="2021-10" db="EMBL/GenBank/DDBJ databases">
        <title>Roseicella aerolatum sp. nov., isolated from aerosols of e-waste dismantling site.</title>
        <authorList>
            <person name="Qin T."/>
        </authorList>
    </citation>
    <scope>NUCLEOTIDE SEQUENCE</scope>
    <source>
        <strain evidence="11">GB24</strain>
    </source>
</reference>
<sequence length="416" mass="44081">MFGPFERAVAARYLIARKGERFVSVIAGFSLVGIALGVATLIVVLSVMGGFRQELLGRILGLNGHLGVSAMQGPLTDHAAAARRIRALPEVAQAAPVVEGQVLLTTDAGGSAGGLVRGIAPEDLRARAIIAGNIRAGSLAQFEGEDALVIGSALARRLDISVGDRVTVVSPQGRVTVFGTVPRLRAYRVVAIFEVGMQEYDGGFVFLPLPAAQLFFQLPNAVSQIEVHLRDPDASAAAAYAIRQALAERPIRIADWQDSNSGFFQLVQVQRNVMFLILTLIILVAAFNIVSSLTMLVKDKGRDIAILRTMGAGRGAILRIFLLCGAAVGGVGTLAGFGIGLLFCANIESIRQVLMRITGTTVFDPEIYFLTQIPAVVDPAEVAQVVGLGLALSLLATLIPSWRAARLDPVEALRNE</sequence>
<feature type="domain" description="ABC3 transporter permease C-terminal" evidence="9">
    <location>
        <begin position="276"/>
        <end position="409"/>
    </location>
</feature>
<keyword evidence="11" id="KW-0449">Lipoprotein</keyword>
<accession>A0A9X1ICV5</accession>
<proteinExistence type="inferred from homology"/>
<gene>
    <name evidence="11" type="ORF">LHA35_12135</name>
</gene>
<evidence type="ECO:0000259" key="10">
    <source>
        <dbReference type="Pfam" id="PF12704"/>
    </source>
</evidence>
<dbReference type="PANTHER" id="PTHR30489:SF0">
    <property type="entry name" value="LIPOPROTEIN-RELEASING SYSTEM TRANSMEMBRANE PROTEIN LOLE"/>
    <property type="match status" value="1"/>
</dbReference>
<feature type="transmembrane region" description="Helical" evidence="8">
    <location>
        <begin position="22"/>
        <end position="48"/>
    </location>
</feature>
<dbReference type="GO" id="GO:0098797">
    <property type="term" value="C:plasma membrane protein complex"/>
    <property type="evidence" value="ECO:0007669"/>
    <property type="project" value="TreeGrafter"/>
</dbReference>
<keyword evidence="6 8" id="KW-1133">Transmembrane helix</keyword>
<feature type="transmembrane region" description="Helical" evidence="8">
    <location>
        <begin position="273"/>
        <end position="297"/>
    </location>
</feature>
<comment type="subcellular location">
    <subcellularLocation>
        <location evidence="1">Cell membrane</location>
        <topology evidence="1">Multi-pass membrane protein</topology>
    </subcellularLocation>
</comment>
<evidence type="ECO:0000256" key="3">
    <source>
        <dbReference type="ARBA" id="ARBA00022448"/>
    </source>
</evidence>
<keyword evidence="5 8" id="KW-0812">Transmembrane</keyword>
<dbReference type="InterPro" id="IPR003838">
    <property type="entry name" value="ABC3_permease_C"/>
</dbReference>
<evidence type="ECO:0000313" key="12">
    <source>
        <dbReference type="Proteomes" id="UP001139311"/>
    </source>
</evidence>
<dbReference type="Proteomes" id="UP001139311">
    <property type="component" value="Unassembled WGS sequence"/>
</dbReference>
<dbReference type="Pfam" id="PF02687">
    <property type="entry name" value="FtsX"/>
    <property type="match status" value="1"/>
</dbReference>
<evidence type="ECO:0000256" key="4">
    <source>
        <dbReference type="ARBA" id="ARBA00022475"/>
    </source>
</evidence>
<dbReference type="InterPro" id="IPR011925">
    <property type="entry name" value="LolCE_TM"/>
</dbReference>
<evidence type="ECO:0000256" key="1">
    <source>
        <dbReference type="ARBA" id="ARBA00004651"/>
    </source>
</evidence>
<keyword evidence="12" id="KW-1185">Reference proteome</keyword>
<dbReference type="EMBL" id="JAJAQI010000016">
    <property type="protein sequence ID" value="MCB4822486.1"/>
    <property type="molecule type" value="Genomic_DNA"/>
</dbReference>
<dbReference type="Pfam" id="PF12704">
    <property type="entry name" value="MacB_PCD"/>
    <property type="match status" value="1"/>
</dbReference>
<feature type="transmembrane region" description="Helical" evidence="8">
    <location>
        <begin position="317"/>
        <end position="343"/>
    </location>
</feature>
<name>A0A9X1ICV5_9PROT</name>
<evidence type="ECO:0000256" key="6">
    <source>
        <dbReference type="ARBA" id="ARBA00022989"/>
    </source>
</evidence>
<dbReference type="GO" id="GO:0044874">
    <property type="term" value="P:lipoprotein localization to outer membrane"/>
    <property type="evidence" value="ECO:0007669"/>
    <property type="project" value="TreeGrafter"/>
</dbReference>
<keyword evidence="7 8" id="KW-0472">Membrane</keyword>
<evidence type="ECO:0000313" key="11">
    <source>
        <dbReference type="EMBL" id="MCB4822486.1"/>
    </source>
</evidence>
<keyword evidence="4" id="KW-1003">Cell membrane</keyword>
<protein>
    <submittedName>
        <fullName evidence="11">Lipoprotein-releasing ABC transporter permease subunit</fullName>
    </submittedName>
</protein>
<dbReference type="GO" id="GO:0042953">
    <property type="term" value="P:lipoprotein transport"/>
    <property type="evidence" value="ECO:0007669"/>
    <property type="project" value="InterPro"/>
</dbReference>
<evidence type="ECO:0000259" key="9">
    <source>
        <dbReference type="Pfam" id="PF02687"/>
    </source>
</evidence>
<organism evidence="11 12">
    <name type="scientific">Roseicella aerolata</name>
    <dbReference type="NCBI Taxonomy" id="2883479"/>
    <lineage>
        <taxon>Bacteria</taxon>
        <taxon>Pseudomonadati</taxon>
        <taxon>Pseudomonadota</taxon>
        <taxon>Alphaproteobacteria</taxon>
        <taxon>Acetobacterales</taxon>
        <taxon>Roseomonadaceae</taxon>
        <taxon>Roseicella</taxon>
    </lineage>
</organism>
<dbReference type="SUPFAM" id="SSF50692">
    <property type="entry name" value="ADC-like"/>
    <property type="match status" value="1"/>
</dbReference>
<dbReference type="RefSeq" id="WP_226608612.1">
    <property type="nucleotide sequence ID" value="NZ_JAJAQI010000016.1"/>
</dbReference>
<comment type="caution">
    <text evidence="11">The sequence shown here is derived from an EMBL/GenBank/DDBJ whole genome shotgun (WGS) entry which is preliminary data.</text>
</comment>
<dbReference type="NCBIfam" id="TIGR02212">
    <property type="entry name" value="lolCE"/>
    <property type="match status" value="1"/>
</dbReference>
<dbReference type="PANTHER" id="PTHR30489">
    <property type="entry name" value="LIPOPROTEIN-RELEASING SYSTEM TRANSMEMBRANE PROTEIN LOLE"/>
    <property type="match status" value="1"/>
</dbReference>